<organism evidence="1 2">
    <name type="scientific">Massarina eburnea CBS 473.64</name>
    <dbReference type="NCBI Taxonomy" id="1395130"/>
    <lineage>
        <taxon>Eukaryota</taxon>
        <taxon>Fungi</taxon>
        <taxon>Dikarya</taxon>
        <taxon>Ascomycota</taxon>
        <taxon>Pezizomycotina</taxon>
        <taxon>Dothideomycetes</taxon>
        <taxon>Pleosporomycetidae</taxon>
        <taxon>Pleosporales</taxon>
        <taxon>Massarineae</taxon>
        <taxon>Massarinaceae</taxon>
        <taxon>Massarina</taxon>
    </lineage>
</organism>
<protein>
    <submittedName>
        <fullName evidence="1">Uncharacterized protein</fullName>
    </submittedName>
</protein>
<proteinExistence type="predicted"/>
<evidence type="ECO:0000313" key="2">
    <source>
        <dbReference type="Proteomes" id="UP000799753"/>
    </source>
</evidence>
<gene>
    <name evidence="1" type="ORF">P280DRAFT_472218</name>
</gene>
<accession>A0A6A6RQX4</accession>
<dbReference type="Proteomes" id="UP000799753">
    <property type="component" value="Unassembled WGS sequence"/>
</dbReference>
<sequence>MDMVTRGMVADVSAQRAVSRRSTGTVSGGLTVGLGGCSGAPWGSLRGMQVTVKAEWRVWYVVVARGDCGGVEGWRARLGARSRMVYGGRLWLPGAVTAPTCACFVPACACGPVPPSACCTCRGWKPVEGVTKLALEGRGRGACGPRGSLVRGAAANS</sequence>
<keyword evidence="2" id="KW-1185">Reference proteome</keyword>
<dbReference type="AlphaFoldDB" id="A0A6A6RQX4"/>
<reference evidence="1" key="1">
    <citation type="journal article" date="2020" name="Stud. Mycol.">
        <title>101 Dothideomycetes genomes: a test case for predicting lifestyles and emergence of pathogens.</title>
        <authorList>
            <person name="Haridas S."/>
            <person name="Albert R."/>
            <person name="Binder M."/>
            <person name="Bloem J."/>
            <person name="Labutti K."/>
            <person name="Salamov A."/>
            <person name="Andreopoulos B."/>
            <person name="Baker S."/>
            <person name="Barry K."/>
            <person name="Bills G."/>
            <person name="Bluhm B."/>
            <person name="Cannon C."/>
            <person name="Castanera R."/>
            <person name="Culley D."/>
            <person name="Daum C."/>
            <person name="Ezra D."/>
            <person name="Gonzalez J."/>
            <person name="Henrissat B."/>
            <person name="Kuo A."/>
            <person name="Liang C."/>
            <person name="Lipzen A."/>
            <person name="Lutzoni F."/>
            <person name="Magnuson J."/>
            <person name="Mondo S."/>
            <person name="Nolan M."/>
            <person name="Ohm R."/>
            <person name="Pangilinan J."/>
            <person name="Park H.-J."/>
            <person name="Ramirez L."/>
            <person name="Alfaro M."/>
            <person name="Sun H."/>
            <person name="Tritt A."/>
            <person name="Yoshinaga Y."/>
            <person name="Zwiers L.-H."/>
            <person name="Turgeon B."/>
            <person name="Goodwin S."/>
            <person name="Spatafora J."/>
            <person name="Crous P."/>
            <person name="Grigoriev I."/>
        </authorList>
    </citation>
    <scope>NUCLEOTIDE SEQUENCE</scope>
    <source>
        <strain evidence="1">CBS 473.64</strain>
    </source>
</reference>
<evidence type="ECO:0000313" key="1">
    <source>
        <dbReference type="EMBL" id="KAF2637505.1"/>
    </source>
</evidence>
<name>A0A6A6RQX4_9PLEO</name>
<dbReference type="EMBL" id="MU006793">
    <property type="protein sequence ID" value="KAF2637505.1"/>
    <property type="molecule type" value="Genomic_DNA"/>
</dbReference>